<reference evidence="1 4" key="3">
    <citation type="submission" date="2024-10" db="EMBL/GenBank/DDBJ databases">
        <authorList>
            <person name="Lu C.-H."/>
        </authorList>
    </citation>
    <scope>NUCLEOTIDE SEQUENCE [LARGE SCALE GENOMIC DNA]</scope>
    <source>
        <strain evidence="1 4">22QBSP01-2</strain>
    </source>
</reference>
<evidence type="ECO:0000313" key="3">
    <source>
        <dbReference type="Proteomes" id="UP000464054"/>
    </source>
</evidence>
<dbReference type="Proteomes" id="UP000464054">
    <property type="component" value="Chromosome"/>
</dbReference>
<accession>A0AAP9ILW8</accession>
<dbReference type="RefSeq" id="WP_039480643.1">
    <property type="nucleotide sequence ID" value="NZ_CP046377.1"/>
</dbReference>
<dbReference type="Proteomes" id="UP001617714">
    <property type="component" value="Unassembled WGS sequence"/>
</dbReference>
<organism evidence="2 3">
    <name type="scientific">Pectobacterium parvum</name>
    <dbReference type="NCBI Taxonomy" id="2778550"/>
    <lineage>
        <taxon>Bacteria</taxon>
        <taxon>Pseudomonadati</taxon>
        <taxon>Pseudomonadota</taxon>
        <taxon>Gammaproteobacteria</taxon>
        <taxon>Enterobacterales</taxon>
        <taxon>Pectobacteriaceae</taxon>
        <taxon>Pectobacterium</taxon>
    </lineage>
</organism>
<dbReference type="EMBL" id="JBIXKD010000004">
    <property type="protein sequence ID" value="MFJ5320633.1"/>
    <property type="molecule type" value="Genomic_DNA"/>
</dbReference>
<evidence type="ECO:0000313" key="4">
    <source>
        <dbReference type="Proteomes" id="UP001617714"/>
    </source>
</evidence>
<dbReference type="EMBL" id="CP046377">
    <property type="protein sequence ID" value="QHQ26006.1"/>
    <property type="molecule type" value="Genomic_DNA"/>
</dbReference>
<reference evidence="2" key="2">
    <citation type="journal article" date="2022" name="Plant Pathol J">
        <title>Comparative Genomic Analysis of Pathogenic Factors of Pectobacterium Species Isolated in South Korea Using Whole-Genome Sequencing.</title>
        <authorList>
            <person name="Jee S."/>
            <person name="Kang I.J."/>
            <person name="Bak G."/>
            <person name="Kang S."/>
            <person name="Lee J."/>
            <person name="Heu S."/>
            <person name="Hwang I."/>
        </authorList>
    </citation>
    <scope>NUCLEOTIDE SEQUENCE</scope>
    <source>
        <strain evidence="2">PZ1</strain>
    </source>
</reference>
<protein>
    <submittedName>
        <fullName evidence="2">Uncharacterized protein</fullName>
    </submittedName>
</protein>
<reference evidence="3" key="1">
    <citation type="submission" date="2019-11" db="EMBL/GenBank/DDBJ databases">
        <authorList>
            <person name="Jee S."/>
        </authorList>
    </citation>
    <scope>NUCLEOTIDE SEQUENCE [LARGE SCALE GENOMIC DNA]</scope>
    <source>
        <strain evidence="3">PZ1</strain>
    </source>
</reference>
<keyword evidence="4" id="KW-1185">Reference proteome</keyword>
<name>A0AAP9ILW8_9GAMM</name>
<proteinExistence type="predicted"/>
<evidence type="ECO:0000313" key="2">
    <source>
        <dbReference type="EMBL" id="QHQ26006.1"/>
    </source>
</evidence>
<sequence>MVYTAQFLDTEIYPESTILKIDINPFPHGAKQRQSVLICKHDEPVVILCIYVEIDDNGYLLEQCFRDLLLNENKIALLYGQHVHLFDIVSHEVKSLYLHDYVGHLYPVPDITSGVLSSTFLATTFLYTFLINVDSGIIWQSKQCAIDGVIINEIQNNVIYGSGEWDPPGGWEPFCLSLSTGHFINTTE</sequence>
<evidence type="ECO:0000313" key="1">
    <source>
        <dbReference type="EMBL" id="MFJ5320633.1"/>
    </source>
</evidence>
<gene>
    <name evidence="1" type="ORF">ACIPSN_04490</name>
    <name evidence="2" type="ORF">GMX10_19720</name>
</gene>
<dbReference type="AlphaFoldDB" id="A0AAP9ILW8"/>